<evidence type="ECO:0000313" key="1">
    <source>
        <dbReference type="EMBL" id="KAJ2767983.1"/>
    </source>
</evidence>
<gene>
    <name evidence="1" type="ORF">GGI18_005685</name>
</gene>
<reference evidence="1" key="1">
    <citation type="submission" date="2022-07" db="EMBL/GenBank/DDBJ databases">
        <title>Phylogenomic reconstructions and comparative analyses of Kickxellomycotina fungi.</title>
        <authorList>
            <person name="Reynolds N.K."/>
            <person name="Stajich J.E."/>
            <person name="Barry K."/>
            <person name="Grigoriev I.V."/>
            <person name="Crous P."/>
            <person name="Smith M.E."/>
        </authorList>
    </citation>
    <scope>NUCLEOTIDE SEQUENCE</scope>
    <source>
        <strain evidence="1">BCRC 34191</strain>
    </source>
</reference>
<keyword evidence="2" id="KW-1185">Reference proteome</keyword>
<evidence type="ECO:0000313" key="2">
    <source>
        <dbReference type="Proteomes" id="UP001140066"/>
    </source>
</evidence>
<name>A0ACC1JV98_9FUNG</name>
<organism evidence="1 2">
    <name type="scientific">Coemansia linderi</name>
    <dbReference type="NCBI Taxonomy" id="2663919"/>
    <lineage>
        <taxon>Eukaryota</taxon>
        <taxon>Fungi</taxon>
        <taxon>Fungi incertae sedis</taxon>
        <taxon>Zoopagomycota</taxon>
        <taxon>Kickxellomycotina</taxon>
        <taxon>Kickxellomycetes</taxon>
        <taxon>Kickxellales</taxon>
        <taxon>Kickxellaceae</taxon>
        <taxon>Coemansia</taxon>
    </lineage>
</organism>
<feature type="non-terminal residue" evidence="1">
    <location>
        <position position="100"/>
    </location>
</feature>
<dbReference type="EMBL" id="JANBUK010003324">
    <property type="protein sequence ID" value="KAJ2767983.1"/>
    <property type="molecule type" value="Genomic_DNA"/>
</dbReference>
<comment type="caution">
    <text evidence="1">The sequence shown here is derived from an EMBL/GenBank/DDBJ whole genome shotgun (WGS) entry which is preliminary data.</text>
</comment>
<proteinExistence type="predicted"/>
<sequence length="100" mass="10485">MQNSGSGSPLSQSQQQRAVVPQTSAAGMALTGGRPLENQLINQHSTLPQHQQQQMLGNRPGATQFASPHMVNSSAPRVVPTQRTKSYQVPPNGSGQPSGG</sequence>
<protein>
    <submittedName>
        <fullName evidence="1">Uncharacterized protein</fullName>
    </submittedName>
</protein>
<dbReference type="Proteomes" id="UP001140066">
    <property type="component" value="Unassembled WGS sequence"/>
</dbReference>
<accession>A0ACC1JV98</accession>